<keyword evidence="2" id="KW-0472">Membrane</keyword>
<feature type="region of interest" description="Disordered" evidence="1">
    <location>
        <begin position="77"/>
        <end position="132"/>
    </location>
</feature>
<dbReference type="Proteomes" id="UP001596174">
    <property type="component" value="Unassembled WGS sequence"/>
</dbReference>
<protein>
    <submittedName>
        <fullName evidence="3">Uncharacterized protein</fullName>
    </submittedName>
</protein>
<organism evidence="3 4">
    <name type="scientific">Streptacidiphilus monticola</name>
    <dbReference type="NCBI Taxonomy" id="2161674"/>
    <lineage>
        <taxon>Bacteria</taxon>
        <taxon>Bacillati</taxon>
        <taxon>Actinomycetota</taxon>
        <taxon>Actinomycetes</taxon>
        <taxon>Kitasatosporales</taxon>
        <taxon>Streptomycetaceae</taxon>
        <taxon>Streptacidiphilus</taxon>
    </lineage>
</organism>
<accession>A0ABW1G0U3</accession>
<name>A0ABW1G0U3_9ACTN</name>
<evidence type="ECO:0000313" key="4">
    <source>
        <dbReference type="Proteomes" id="UP001596174"/>
    </source>
</evidence>
<gene>
    <name evidence="3" type="ORF">ACFP3V_10930</name>
</gene>
<comment type="caution">
    <text evidence="3">The sequence shown here is derived from an EMBL/GenBank/DDBJ whole genome shotgun (WGS) entry which is preliminary data.</text>
</comment>
<dbReference type="RefSeq" id="WP_380582454.1">
    <property type="nucleotide sequence ID" value="NZ_JBHSQJ010000039.1"/>
</dbReference>
<feature type="transmembrane region" description="Helical" evidence="2">
    <location>
        <begin position="47"/>
        <end position="68"/>
    </location>
</feature>
<keyword evidence="4" id="KW-1185">Reference proteome</keyword>
<feature type="compositionally biased region" description="Low complexity" evidence="1">
    <location>
        <begin position="90"/>
        <end position="126"/>
    </location>
</feature>
<evidence type="ECO:0000256" key="1">
    <source>
        <dbReference type="SAM" id="MobiDB-lite"/>
    </source>
</evidence>
<evidence type="ECO:0000256" key="2">
    <source>
        <dbReference type="SAM" id="Phobius"/>
    </source>
</evidence>
<sequence>MSEEIARRLREAAEARQPDRDRIAARVRRGAAGPVVRHRARPFAKSGLRALATLGAVGVLATGGLAVADIIHISPAPKRPAPVQPAPTLAAPWSASPSRTPSATPTDPAVVLPTAPSTAHSTPPAADQTRNGPLWSVGSVDPGSTVYWAQSDLSLRTTQPLTALTVELRIAQTGDVRSTGYWQTLPGADFTVTVQQVGATLVYRWMLKPGSTVPAGQHRFAAQFNHATGVRNPAGDAYRVDAQAPGGPASVSGRFTATR</sequence>
<proteinExistence type="predicted"/>
<reference evidence="4" key="1">
    <citation type="journal article" date="2019" name="Int. J. Syst. Evol. Microbiol.">
        <title>The Global Catalogue of Microorganisms (GCM) 10K type strain sequencing project: providing services to taxonomists for standard genome sequencing and annotation.</title>
        <authorList>
            <consortium name="The Broad Institute Genomics Platform"/>
            <consortium name="The Broad Institute Genome Sequencing Center for Infectious Disease"/>
            <person name="Wu L."/>
            <person name="Ma J."/>
        </authorList>
    </citation>
    <scope>NUCLEOTIDE SEQUENCE [LARGE SCALE GENOMIC DNA]</scope>
    <source>
        <strain evidence="4">JCM 4816</strain>
    </source>
</reference>
<keyword evidence="2" id="KW-0812">Transmembrane</keyword>
<dbReference type="EMBL" id="JBHSQJ010000039">
    <property type="protein sequence ID" value="MFC5907733.1"/>
    <property type="molecule type" value="Genomic_DNA"/>
</dbReference>
<feature type="region of interest" description="Disordered" evidence="1">
    <location>
        <begin position="1"/>
        <end position="20"/>
    </location>
</feature>
<evidence type="ECO:0000313" key="3">
    <source>
        <dbReference type="EMBL" id="MFC5907733.1"/>
    </source>
</evidence>
<keyword evidence="2" id="KW-1133">Transmembrane helix</keyword>